<keyword evidence="2" id="KW-1185">Reference proteome</keyword>
<dbReference type="GO" id="GO:0016853">
    <property type="term" value="F:isomerase activity"/>
    <property type="evidence" value="ECO:0007669"/>
    <property type="project" value="UniProtKB-KW"/>
</dbReference>
<dbReference type="Proteomes" id="UP000280344">
    <property type="component" value="Chromosome"/>
</dbReference>
<reference evidence="1 2" key="1">
    <citation type="submission" date="2018-12" db="EMBL/GenBank/DDBJ databases">
        <title>Complete genome sequence of Flaviflexus sp. H23T48.</title>
        <authorList>
            <person name="Bae J.-W."/>
            <person name="Lee J.-Y."/>
        </authorList>
    </citation>
    <scope>NUCLEOTIDE SEQUENCE [LARGE SCALE GENOMIC DNA]</scope>
    <source>
        <strain evidence="1 2">H23T48</strain>
    </source>
</reference>
<dbReference type="KEGG" id="flh:EJ997_12690"/>
<keyword evidence="1" id="KW-0670">Pyruvate</keyword>
<evidence type="ECO:0000313" key="1">
    <source>
        <dbReference type="EMBL" id="AZQ78064.1"/>
    </source>
</evidence>
<organism evidence="1 2">
    <name type="scientific">Flaviflexus ciconiae</name>
    <dbReference type="NCBI Taxonomy" id="2496867"/>
    <lineage>
        <taxon>Bacteria</taxon>
        <taxon>Bacillati</taxon>
        <taxon>Actinomycetota</taxon>
        <taxon>Actinomycetes</taxon>
        <taxon>Actinomycetales</taxon>
        <taxon>Actinomycetaceae</taxon>
        <taxon>Flaviflexus</taxon>
    </lineage>
</organism>
<name>A0A3Q9G5S9_9ACTO</name>
<dbReference type="AlphaFoldDB" id="A0A3Q9G5S9"/>
<dbReference type="RefSeq" id="WP_126704864.1">
    <property type="nucleotide sequence ID" value="NZ_CP034593.1"/>
</dbReference>
<dbReference type="NCBIfam" id="TIGR03083">
    <property type="entry name" value="maleylpyruvate isomerase family mycothiol-dependent enzyme"/>
    <property type="match status" value="1"/>
</dbReference>
<dbReference type="InterPro" id="IPR034660">
    <property type="entry name" value="DinB/YfiT-like"/>
</dbReference>
<sequence length="204" mass="22792">MTAQLRDERRDVACAVLRQVGPNAPTLCEGWSAYDLAVHLWTLNHSLIQAPADTLGMKNTARRLMERTKEQWPYEELDSQLESGPASFRWMPCDFREDYRHSLGEWYIHGQDARRANGIPVEQLGEKTQSALWERLKVSAKAVRRKQVIAFRTLDGDSSSIGKTASSGSKGRGVVVTGLRSELFLWAYGREAVANVEVAGGTTI</sequence>
<protein>
    <submittedName>
        <fullName evidence="1">Maleylpyruvate isomerase family mycothiol-dependent enzyme</fullName>
    </submittedName>
</protein>
<dbReference type="SUPFAM" id="SSF109854">
    <property type="entry name" value="DinB/YfiT-like putative metalloenzymes"/>
    <property type="match status" value="1"/>
</dbReference>
<evidence type="ECO:0000313" key="2">
    <source>
        <dbReference type="Proteomes" id="UP000280344"/>
    </source>
</evidence>
<proteinExistence type="predicted"/>
<dbReference type="EMBL" id="CP034593">
    <property type="protein sequence ID" value="AZQ78064.1"/>
    <property type="molecule type" value="Genomic_DNA"/>
</dbReference>
<dbReference type="InterPro" id="IPR017517">
    <property type="entry name" value="Maleyloyr_isom"/>
</dbReference>
<gene>
    <name evidence="1" type="ORF">EJ997_12690</name>
</gene>
<keyword evidence="1" id="KW-0413">Isomerase</keyword>
<dbReference type="OrthoDB" id="3268903at2"/>
<accession>A0A3Q9G5S9</accession>